<accession>F8ETP7</accession>
<proteinExistence type="predicted"/>
<gene>
    <name evidence="2" type="ordered locus">Zymop_0153</name>
</gene>
<evidence type="ECO:0000256" key="1">
    <source>
        <dbReference type="SAM" id="Phobius"/>
    </source>
</evidence>
<feature type="transmembrane region" description="Helical" evidence="1">
    <location>
        <begin position="41"/>
        <end position="59"/>
    </location>
</feature>
<evidence type="ECO:0000313" key="2">
    <source>
        <dbReference type="EMBL" id="AEI37057.1"/>
    </source>
</evidence>
<reference evidence="2 3" key="1">
    <citation type="journal article" date="2011" name="J. Bacteriol.">
        <title>Genome sequence of the ethanol-producing Zymomonas mobilis subsp. pomaceae lectotype strain ATCC 29192.</title>
        <authorList>
            <person name="Kouvelis V.N."/>
            <person name="Davenport K.W."/>
            <person name="Brettin T.S."/>
            <person name="Bruce D."/>
            <person name="Detter C."/>
            <person name="Han C.S."/>
            <person name="Nolan M."/>
            <person name="Tapia R."/>
            <person name="Damoulaki A."/>
            <person name="Kyrpides N.C."/>
            <person name="Typas M.A."/>
            <person name="Pappas K.M."/>
        </authorList>
    </citation>
    <scope>NUCLEOTIDE SEQUENCE [LARGE SCALE GENOMIC DNA]</scope>
    <source>
        <strain evidence="3">ATCC 29192 / DSM 22645 / JCM 10191 / CCUG 17912 / NBRC 13757 / NCIMB 11200 / NRRL B-4491 / Barker I</strain>
    </source>
</reference>
<feature type="transmembrane region" description="Helical" evidence="1">
    <location>
        <begin position="66"/>
        <end position="87"/>
    </location>
</feature>
<dbReference type="STRING" id="579138.Zymop_0153"/>
<feature type="transmembrane region" description="Helical" evidence="1">
    <location>
        <begin position="99"/>
        <end position="116"/>
    </location>
</feature>
<protein>
    <recommendedName>
        <fullName evidence="4">VanZ family protein</fullName>
    </recommendedName>
</protein>
<dbReference type="AlphaFoldDB" id="F8ETP7"/>
<evidence type="ECO:0008006" key="4">
    <source>
        <dbReference type="Google" id="ProtNLM"/>
    </source>
</evidence>
<dbReference type="KEGG" id="zmp:Zymop_0153"/>
<dbReference type="PATRIC" id="fig|579138.3.peg.168"/>
<dbReference type="eggNOG" id="ENOG5033CUB">
    <property type="taxonomic scope" value="Bacteria"/>
</dbReference>
<keyword evidence="1" id="KW-0812">Transmembrane</keyword>
<feature type="transmembrane region" description="Helical" evidence="1">
    <location>
        <begin position="12"/>
        <end position="29"/>
    </location>
</feature>
<name>F8ETP7_ZYMMT</name>
<keyword evidence="1" id="KW-1133">Transmembrane helix</keyword>
<sequence length="126" mass="14416">MKHPAIIWIIRLSFWIALLGAYICAVIPSADTLHLAPSDKIDHILAFLLLTTLACLGWPKVQSLKLAFRLAAFGAFIELTQAIPFIHRDAELADWFADMSAILGILFIRNITYRYFCRSHIQKQRY</sequence>
<keyword evidence="1" id="KW-0472">Membrane</keyword>
<evidence type="ECO:0000313" key="3">
    <source>
        <dbReference type="Proteomes" id="UP000000491"/>
    </source>
</evidence>
<dbReference type="Proteomes" id="UP000000491">
    <property type="component" value="Chromosome"/>
</dbReference>
<dbReference type="HOGENOM" id="CLU_096028_3_5_5"/>
<dbReference type="EMBL" id="CP002865">
    <property type="protein sequence ID" value="AEI37057.1"/>
    <property type="molecule type" value="Genomic_DNA"/>
</dbReference>
<organism evidence="2 3">
    <name type="scientific">Zymomonas mobilis subsp. pomaceae (strain ATCC 29192 / DSM 22645 / JCM 10191 / CCUG 17912 / NBRC 13757 / NCIMB 11200 / NRRL B-4491 / Barker I)</name>
    <dbReference type="NCBI Taxonomy" id="579138"/>
    <lineage>
        <taxon>Bacteria</taxon>
        <taxon>Pseudomonadati</taxon>
        <taxon>Pseudomonadota</taxon>
        <taxon>Alphaproteobacteria</taxon>
        <taxon>Sphingomonadales</taxon>
        <taxon>Zymomonadaceae</taxon>
        <taxon>Zymomonas</taxon>
    </lineage>
</organism>